<evidence type="ECO:0000313" key="2">
    <source>
        <dbReference type="Proteomes" id="UP000569903"/>
    </source>
</evidence>
<gene>
    <name evidence="1" type="ORF">HB850_08320</name>
</gene>
<protein>
    <submittedName>
        <fullName evidence="1">Uncharacterized protein</fullName>
    </submittedName>
</protein>
<evidence type="ECO:0000313" key="1">
    <source>
        <dbReference type="EMBL" id="MBC1457760.1"/>
    </source>
</evidence>
<reference evidence="1 2" key="1">
    <citation type="submission" date="2020-03" db="EMBL/GenBank/DDBJ databases">
        <title>Soil Listeria distribution.</title>
        <authorList>
            <person name="Liao J."/>
            <person name="Wiedmann M."/>
        </authorList>
    </citation>
    <scope>NUCLEOTIDE SEQUENCE [LARGE SCALE GENOMIC DNA]</scope>
    <source>
        <strain evidence="1 2">FSL L7-1614</strain>
    </source>
</reference>
<dbReference type="RefSeq" id="WP_185389018.1">
    <property type="nucleotide sequence ID" value="NZ_JAARQN010000005.1"/>
</dbReference>
<accession>A0A841YWI2</accession>
<organism evidence="1 2">
    <name type="scientific">Listeria newyorkensis</name>
    <dbReference type="NCBI Taxonomy" id="1497681"/>
    <lineage>
        <taxon>Bacteria</taxon>
        <taxon>Bacillati</taxon>
        <taxon>Bacillota</taxon>
        <taxon>Bacilli</taxon>
        <taxon>Bacillales</taxon>
        <taxon>Listeriaceae</taxon>
        <taxon>Listeria</taxon>
    </lineage>
</organism>
<dbReference type="Proteomes" id="UP000569903">
    <property type="component" value="Unassembled WGS sequence"/>
</dbReference>
<dbReference type="EMBL" id="JAARQN010000005">
    <property type="protein sequence ID" value="MBC1457760.1"/>
    <property type="molecule type" value="Genomic_DNA"/>
</dbReference>
<comment type="caution">
    <text evidence="1">The sequence shown here is derived from an EMBL/GenBank/DDBJ whole genome shotgun (WGS) entry which is preliminary data.</text>
</comment>
<dbReference type="AlphaFoldDB" id="A0A841YWI2"/>
<name>A0A841YWI2_9LIST</name>
<sequence length="148" mass="16364">MTIIAIFAVISAGCSNKSTPIESWKNTDSEVSNEEFTELTKNNNALEYLGEKVQIKDKGAVVVSESGKVTTYFVPNTYIPIANAKDIVKKDNWTKQDFLTQYVGAAQSVSLNEKEDTVEAFFITGARGYGELRVTFEGNKLKAMTNTF</sequence>
<proteinExistence type="predicted"/>